<proteinExistence type="inferred from homology"/>
<dbReference type="GO" id="GO:0030163">
    <property type="term" value="P:protein catabolic process"/>
    <property type="evidence" value="ECO:0007669"/>
    <property type="project" value="UniProtKB-UniRule"/>
</dbReference>
<dbReference type="AlphaFoldDB" id="A0A2Y9ADF4"/>
<evidence type="ECO:0000313" key="6">
    <source>
        <dbReference type="EMBL" id="SSA41966.1"/>
    </source>
</evidence>
<evidence type="ECO:0000256" key="1">
    <source>
        <dbReference type="ARBA" id="ARBA00022490"/>
    </source>
</evidence>
<reference evidence="6 8" key="1">
    <citation type="submission" date="2016-10" db="EMBL/GenBank/DDBJ databases">
        <authorList>
            <person name="Cai Z."/>
        </authorList>
    </citation>
    <scope>NUCLEOTIDE SEQUENCE [LARGE SCALE GENOMIC DNA]</scope>
    <source>
        <strain evidence="6 8">DSM 25227</strain>
    </source>
</reference>
<dbReference type="PANTHER" id="PTHR30098:SF2">
    <property type="entry name" value="LEUCYL_PHENYLALANYL-TRNA--PROTEIN TRANSFERASE"/>
    <property type="match status" value="1"/>
</dbReference>
<organism evidence="6 8">
    <name type="scientific">Jannaschia seohaensis</name>
    <dbReference type="NCBI Taxonomy" id="475081"/>
    <lineage>
        <taxon>Bacteria</taxon>
        <taxon>Pseudomonadati</taxon>
        <taxon>Pseudomonadota</taxon>
        <taxon>Alphaproteobacteria</taxon>
        <taxon>Rhodobacterales</taxon>
        <taxon>Roseobacteraceae</taxon>
        <taxon>Jannaschia</taxon>
    </lineage>
</organism>
<dbReference type="HAMAP" id="MF_00688">
    <property type="entry name" value="Leu_Phe_trans"/>
    <property type="match status" value="1"/>
</dbReference>
<dbReference type="SUPFAM" id="SSF55729">
    <property type="entry name" value="Acyl-CoA N-acyltransferases (Nat)"/>
    <property type="match status" value="1"/>
</dbReference>
<dbReference type="InterPro" id="IPR042203">
    <property type="entry name" value="Leu/Phe-tRNA_Trfase_C"/>
</dbReference>
<dbReference type="InterPro" id="IPR004616">
    <property type="entry name" value="Leu/Phe-tRNA_Trfase"/>
</dbReference>
<accession>A0A2Y9ADF4</accession>
<dbReference type="EMBL" id="QGDJ01000002">
    <property type="protein sequence ID" value="PWJ21360.1"/>
    <property type="molecule type" value="Genomic_DNA"/>
</dbReference>
<evidence type="ECO:0000256" key="3">
    <source>
        <dbReference type="ARBA" id="ARBA00023315"/>
    </source>
</evidence>
<protein>
    <recommendedName>
        <fullName evidence="4">Leucyl/phenylalanyl-tRNA--protein transferase</fullName>
        <ecNumber evidence="4">2.3.2.6</ecNumber>
    </recommendedName>
    <alternativeName>
        <fullName evidence="4">L/F-transferase</fullName>
    </alternativeName>
    <alternativeName>
        <fullName evidence="4">Leucyltransferase</fullName>
    </alternativeName>
    <alternativeName>
        <fullName evidence="4">Phenyalanyltransferase</fullName>
    </alternativeName>
</protein>
<dbReference type="InterPro" id="IPR016181">
    <property type="entry name" value="Acyl_CoA_acyltransferase"/>
</dbReference>
<dbReference type="GO" id="GO:0005737">
    <property type="term" value="C:cytoplasm"/>
    <property type="evidence" value="ECO:0007669"/>
    <property type="project" value="UniProtKB-SubCell"/>
</dbReference>
<dbReference type="Proteomes" id="UP000245839">
    <property type="component" value="Unassembled WGS sequence"/>
</dbReference>
<keyword evidence="2 4" id="KW-0808">Transferase</keyword>
<evidence type="ECO:0000313" key="7">
    <source>
        <dbReference type="Proteomes" id="UP000245839"/>
    </source>
</evidence>
<comment type="function">
    <text evidence="4">Functions in the N-end rule pathway of protein degradation where it conjugates Leu, Phe and, less efficiently, Met from aminoacyl-tRNAs to the N-termini of proteins containing an N-terminal arginine or lysine.</text>
</comment>
<dbReference type="Gene3D" id="3.30.70.3550">
    <property type="entry name" value="Leucyl/phenylalanyl-tRNA-protein transferase, N-terminal domain"/>
    <property type="match status" value="1"/>
</dbReference>
<comment type="catalytic activity">
    <reaction evidence="4">
        <text>L-phenylalanyl-tRNA(Phe) + an N-terminal L-alpha-aminoacyl-[protein] = an N-terminal L-phenylalanyl-L-alpha-aminoacyl-[protein] + tRNA(Phe)</text>
        <dbReference type="Rhea" id="RHEA:43632"/>
        <dbReference type="Rhea" id="RHEA-COMP:9668"/>
        <dbReference type="Rhea" id="RHEA-COMP:9699"/>
        <dbReference type="Rhea" id="RHEA-COMP:10636"/>
        <dbReference type="Rhea" id="RHEA-COMP:10637"/>
        <dbReference type="ChEBI" id="CHEBI:78442"/>
        <dbReference type="ChEBI" id="CHEBI:78531"/>
        <dbReference type="ChEBI" id="CHEBI:78597"/>
        <dbReference type="ChEBI" id="CHEBI:83561"/>
        <dbReference type="EC" id="2.3.2.6"/>
    </reaction>
</comment>
<dbReference type="GO" id="GO:0008914">
    <property type="term" value="F:leucyl-tRNA--protein transferase activity"/>
    <property type="evidence" value="ECO:0007669"/>
    <property type="project" value="UniProtKB-UniRule"/>
</dbReference>
<name>A0A2Y9ADF4_9RHOB</name>
<dbReference type="Gene3D" id="3.40.630.70">
    <property type="entry name" value="Leucyl/phenylalanyl-tRNA-protein transferase, C-terminal domain"/>
    <property type="match status" value="1"/>
</dbReference>
<keyword evidence="3 4" id="KW-0012">Acyltransferase</keyword>
<dbReference type="FunFam" id="3.40.630.70:FF:000001">
    <property type="entry name" value="Leucyl/phenylalanyl-tRNA--protein transferase"/>
    <property type="match status" value="1"/>
</dbReference>
<dbReference type="OrthoDB" id="9790282at2"/>
<dbReference type="PANTHER" id="PTHR30098">
    <property type="entry name" value="LEUCYL/PHENYLALANYL-TRNA--PROTEIN TRANSFERASE"/>
    <property type="match status" value="1"/>
</dbReference>
<dbReference type="EC" id="2.3.2.6" evidence="4"/>
<dbReference type="Pfam" id="PF03588">
    <property type="entry name" value="Leu_Phe_trans"/>
    <property type="match status" value="1"/>
</dbReference>
<dbReference type="InterPro" id="IPR042221">
    <property type="entry name" value="Leu/Phe-tRNA_Trfase_N"/>
</dbReference>
<reference evidence="5 7" key="2">
    <citation type="submission" date="2018-03" db="EMBL/GenBank/DDBJ databases">
        <title>Genomic Encyclopedia of Archaeal and Bacterial Type Strains, Phase II (KMG-II): from individual species to whole genera.</title>
        <authorList>
            <person name="Goeker M."/>
        </authorList>
    </citation>
    <scope>NUCLEOTIDE SEQUENCE [LARGE SCALE GENOMIC DNA]</scope>
    <source>
        <strain evidence="5 7">DSM 25227</strain>
    </source>
</reference>
<evidence type="ECO:0000256" key="4">
    <source>
        <dbReference type="HAMAP-Rule" id="MF_00688"/>
    </source>
</evidence>
<evidence type="ECO:0000313" key="8">
    <source>
        <dbReference type="Proteomes" id="UP000251571"/>
    </source>
</evidence>
<keyword evidence="7" id="KW-1185">Reference proteome</keyword>
<comment type="catalytic activity">
    <reaction evidence="4">
        <text>N-terminal L-lysyl-[protein] + L-leucyl-tRNA(Leu) = N-terminal L-leucyl-L-lysyl-[protein] + tRNA(Leu) + H(+)</text>
        <dbReference type="Rhea" id="RHEA:12340"/>
        <dbReference type="Rhea" id="RHEA-COMP:9613"/>
        <dbReference type="Rhea" id="RHEA-COMP:9622"/>
        <dbReference type="Rhea" id="RHEA-COMP:12670"/>
        <dbReference type="Rhea" id="RHEA-COMP:12671"/>
        <dbReference type="ChEBI" id="CHEBI:15378"/>
        <dbReference type="ChEBI" id="CHEBI:65249"/>
        <dbReference type="ChEBI" id="CHEBI:78442"/>
        <dbReference type="ChEBI" id="CHEBI:78494"/>
        <dbReference type="ChEBI" id="CHEBI:133043"/>
        <dbReference type="EC" id="2.3.2.6"/>
    </reaction>
</comment>
<dbReference type="Proteomes" id="UP000251571">
    <property type="component" value="Unassembled WGS sequence"/>
</dbReference>
<comment type="subcellular location">
    <subcellularLocation>
        <location evidence="4">Cytoplasm</location>
    </subcellularLocation>
</comment>
<sequence length="214" mass="23806">MPRDTPELSAETLLMAYASGVFPMAEAREDDAIFWVDPKLRGIMPLDGFHLSRSLARTIRQERFLVTVDEAFDRVVEGCAGREETWINQPIARLYGQLHRLGFAHSIEIWDGEDLAGGLYGVAMGAAFFGESMFSRRRDASKVALAWTVAMLRLGGFRLFDTQFLTDHLASLGGKEIARETYHARLRQALALPAALPAEVPDAETVLALLRANR</sequence>
<keyword evidence="1 4" id="KW-0963">Cytoplasm</keyword>
<dbReference type="EMBL" id="UETC01000002">
    <property type="protein sequence ID" value="SSA41966.1"/>
    <property type="molecule type" value="Genomic_DNA"/>
</dbReference>
<dbReference type="NCBIfam" id="TIGR00667">
    <property type="entry name" value="aat"/>
    <property type="match status" value="1"/>
</dbReference>
<dbReference type="RefSeq" id="WP_109563679.1">
    <property type="nucleotide sequence ID" value="NZ_QGDJ01000002.1"/>
</dbReference>
<evidence type="ECO:0000256" key="2">
    <source>
        <dbReference type="ARBA" id="ARBA00022679"/>
    </source>
</evidence>
<gene>
    <name evidence="4" type="primary">aat</name>
    <name evidence="5" type="ORF">BCF38_102612</name>
    <name evidence="6" type="ORF">SAMN05421539_102612</name>
</gene>
<evidence type="ECO:0000313" key="5">
    <source>
        <dbReference type="EMBL" id="PWJ21360.1"/>
    </source>
</evidence>
<comment type="similarity">
    <text evidence="4">Belongs to the L/F-transferase family.</text>
</comment>
<comment type="catalytic activity">
    <reaction evidence="4">
        <text>N-terminal L-arginyl-[protein] + L-leucyl-tRNA(Leu) = N-terminal L-leucyl-L-arginyl-[protein] + tRNA(Leu) + H(+)</text>
        <dbReference type="Rhea" id="RHEA:50416"/>
        <dbReference type="Rhea" id="RHEA-COMP:9613"/>
        <dbReference type="Rhea" id="RHEA-COMP:9622"/>
        <dbReference type="Rhea" id="RHEA-COMP:12672"/>
        <dbReference type="Rhea" id="RHEA-COMP:12673"/>
        <dbReference type="ChEBI" id="CHEBI:15378"/>
        <dbReference type="ChEBI" id="CHEBI:64719"/>
        <dbReference type="ChEBI" id="CHEBI:78442"/>
        <dbReference type="ChEBI" id="CHEBI:78494"/>
        <dbReference type="ChEBI" id="CHEBI:133044"/>
        <dbReference type="EC" id="2.3.2.6"/>
    </reaction>
</comment>